<dbReference type="GO" id="GO:0003677">
    <property type="term" value="F:DNA binding"/>
    <property type="evidence" value="ECO:0007669"/>
    <property type="project" value="UniProtKB-KW"/>
</dbReference>
<protein>
    <submittedName>
        <fullName evidence="6">Fis family transcriptional regulator</fullName>
    </submittedName>
</protein>
<feature type="domain" description="Integrase catalytic" evidence="5">
    <location>
        <begin position="137"/>
        <end position="263"/>
    </location>
</feature>
<evidence type="ECO:0000259" key="4">
    <source>
        <dbReference type="Pfam" id="PF12834"/>
    </source>
</evidence>
<proteinExistence type="predicted"/>
<feature type="domain" description="Putative integrase N-terminal" evidence="4">
    <location>
        <begin position="32"/>
        <end position="102"/>
    </location>
</feature>
<dbReference type="Gene3D" id="1.10.150.130">
    <property type="match status" value="1"/>
</dbReference>
<dbReference type="InterPro" id="IPR024457">
    <property type="entry name" value="Putative_integrase_N"/>
</dbReference>
<evidence type="ECO:0000256" key="3">
    <source>
        <dbReference type="SAM" id="MobiDB-lite"/>
    </source>
</evidence>
<dbReference type="InterPro" id="IPR011010">
    <property type="entry name" value="DNA_brk_join_enz"/>
</dbReference>
<dbReference type="SUPFAM" id="SSF56349">
    <property type="entry name" value="DNA breaking-rejoining enzymes"/>
    <property type="match status" value="1"/>
</dbReference>
<comment type="caution">
    <text evidence="6">The sequence shown here is derived from an EMBL/GenBank/DDBJ whole genome shotgun (WGS) entry which is preliminary data.</text>
</comment>
<dbReference type="GO" id="GO:0006310">
    <property type="term" value="P:DNA recombination"/>
    <property type="evidence" value="ECO:0007669"/>
    <property type="project" value="UniProtKB-KW"/>
</dbReference>
<keyword evidence="2" id="KW-0233">DNA recombination</keyword>
<reference evidence="6 7" key="1">
    <citation type="journal article" date="2018" name="Aquat. Microb. Ecol.">
        <title>Gammaproteobacterial methanotrophs dominate.</title>
        <authorList>
            <person name="Rissanen A.J."/>
            <person name="Saarenheimo J."/>
            <person name="Tiirola M."/>
            <person name="Peura S."/>
            <person name="Aalto S.L."/>
            <person name="Karvinen A."/>
            <person name="Nykanen H."/>
        </authorList>
    </citation>
    <scope>NUCLEOTIDE SEQUENCE [LARGE SCALE GENOMIC DNA]</scope>
    <source>
        <strain evidence="6">AMbin10</strain>
    </source>
</reference>
<dbReference type="AlphaFoldDB" id="A0A2W4RSC6"/>
<evidence type="ECO:0000256" key="2">
    <source>
        <dbReference type="ARBA" id="ARBA00023172"/>
    </source>
</evidence>
<dbReference type="GO" id="GO:0015074">
    <property type="term" value="P:DNA integration"/>
    <property type="evidence" value="ECO:0007669"/>
    <property type="project" value="InterPro"/>
</dbReference>
<dbReference type="EMBL" id="QJPH01000156">
    <property type="protein sequence ID" value="PZN84329.1"/>
    <property type="molecule type" value="Genomic_DNA"/>
</dbReference>
<dbReference type="InterPro" id="IPR010998">
    <property type="entry name" value="Integrase_recombinase_N"/>
</dbReference>
<accession>A0A2W4RSC6</accession>
<evidence type="ECO:0000259" key="5">
    <source>
        <dbReference type="Pfam" id="PF12835"/>
    </source>
</evidence>
<dbReference type="Pfam" id="PF12834">
    <property type="entry name" value="Phage_int_SAM_2"/>
    <property type="match status" value="1"/>
</dbReference>
<evidence type="ECO:0000313" key="7">
    <source>
        <dbReference type="Proteomes" id="UP000249396"/>
    </source>
</evidence>
<dbReference type="Proteomes" id="UP000249396">
    <property type="component" value="Unassembled WGS sequence"/>
</dbReference>
<sequence>MKLRKRIDWKNELNEIVTLNNGTSSRRPNAVSSYATQKKRRETLFSAFADLRTLGYKLESVRNIKTKHVHAVVHYWIKQGQSPSTVQNKISILRVFCGWIGKGGMLPESKYLADEDQAHHVTRSYLATVDKSWSGKDIDFEATIKQIAESDPVIAMQLELQRAFGLRRKESWMLRPKSNLEGDMLHVLHGTKGGRTRMVPVRTEYQRELLGRACQMAGNGSLIPPHYSLAKWESHYNWVMHREQITRKGLRVTSHGLRHEYAHERYEDRLGVEAPVKGGARPDMDTDAANAQKRWLSRELGHSRPQIIGCYSGSPQKSKADGGKAEIERPSPNDAGRKSEDRGLALSEAEMEDAH</sequence>
<gene>
    <name evidence="6" type="ORF">DM484_03040</name>
</gene>
<dbReference type="Gene3D" id="1.10.443.10">
    <property type="entry name" value="Intergrase catalytic core"/>
    <property type="match status" value="1"/>
</dbReference>
<dbReference type="InterPro" id="IPR024456">
    <property type="entry name" value="Integrase_catalytic_putative"/>
</dbReference>
<name>A0A2W4RSC6_9GAMM</name>
<evidence type="ECO:0000256" key="1">
    <source>
        <dbReference type="ARBA" id="ARBA00023125"/>
    </source>
</evidence>
<dbReference type="InterPro" id="IPR013762">
    <property type="entry name" value="Integrase-like_cat_sf"/>
</dbReference>
<dbReference type="Pfam" id="PF12835">
    <property type="entry name" value="Integrase_1"/>
    <property type="match status" value="1"/>
</dbReference>
<organism evidence="6 7">
    <name type="scientific">Candidatus Methylumidiphilus alinenensis</name>
    <dbReference type="NCBI Taxonomy" id="2202197"/>
    <lineage>
        <taxon>Bacteria</taxon>
        <taxon>Pseudomonadati</taxon>
        <taxon>Pseudomonadota</taxon>
        <taxon>Gammaproteobacteria</taxon>
        <taxon>Methylococcales</taxon>
        <taxon>Candidatus Methylumidiphilus</taxon>
    </lineage>
</organism>
<feature type="compositionally biased region" description="Basic and acidic residues" evidence="3">
    <location>
        <begin position="318"/>
        <end position="343"/>
    </location>
</feature>
<feature type="region of interest" description="Disordered" evidence="3">
    <location>
        <begin position="306"/>
        <end position="355"/>
    </location>
</feature>
<evidence type="ECO:0000313" key="6">
    <source>
        <dbReference type="EMBL" id="PZN84329.1"/>
    </source>
</evidence>
<keyword evidence="1" id="KW-0238">DNA-binding</keyword>